<dbReference type="AlphaFoldDB" id="A0A6N1VIC3"/>
<dbReference type="Pfam" id="PF00248">
    <property type="entry name" value="Aldo_ket_red"/>
    <property type="match status" value="1"/>
</dbReference>
<protein>
    <submittedName>
        <fullName evidence="4">Aldo/keto reductase</fullName>
    </submittedName>
</protein>
<accession>A0A6N1VIC3</accession>
<evidence type="ECO:0000313" key="5">
    <source>
        <dbReference type="Proteomes" id="UP000509367"/>
    </source>
</evidence>
<dbReference type="InterPro" id="IPR050523">
    <property type="entry name" value="AKR_Detox_Biosynth"/>
</dbReference>
<evidence type="ECO:0000313" key="4">
    <source>
        <dbReference type="EMBL" id="QKV19102.1"/>
    </source>
</evidence>
<dbReference type="SUPFAM" id="SSF51430">
    <property type="entry name" value="NAD(P)-linked oxidoreductase"/>
    <property type="match status" value="1"/>
</dbReference>
<dbReference type="RefSeq" id="WP_175276994.1">
    <property type="nucleotide sequence ID" value="NZ_CP054836.1"/>
</dbReference>
<proteinExistence type="predicted"/>
<feature type="domain" description="NADP-dependent oxidoreductase" evidence="3">
    <location>
        <begin position="18"/>
        <end position="304"/>
    </location>
</feature>
<dbReference type="PANTHER" id="PTHR43364:SF4">
    <property type="entry name" value="NAD(P)-LINKED OXIDOREDUCTASE SUPERFAMILY PROTEIN"/>
    <property type="match status" value="1"/>
</dbReference>
<evidence type="ECO:0000256" key="1">
    <source>
        <dbReference type="ARBA" id="ARBA00023002"/>
    </source>
</evidence>
<dbReference type="KEGG" id="orm:HTY61_11880"/>
<organism evidence="4 5">
    <name type="scientific">Oricola thermophila</name>
    <dbReference type="NCBI Taxonomy" id="2742145"/>
    <lineage>
        <taxon>Bacteria</taxon>
        <taxon>Pseudomonadati</taxon>
        <taxon>Pseudomonadota</taxon>
        <taxon>Alphaproteobacteria</taxon>
        <taxon>Hyphomicrobiales</taxon>
        <taxon>Ahrensiaceae</taxon>
        <taxon>Oricola</taxon>
    </lineage>
</organism>
<dbReference type="EMBL" id="CP054836">
    <property type="protein sequence ID" value="QKV19102.1"/>
    <property type="molecule type" value="Genomic_DNA"/>
</dbReference>
<keyword evidence="5" id="KW-1185">Reference proteome</keyword>
<reference evidence="4 5" key="1">
    <citation type="submission" date="2020-06" db="EMBL/GenBank/DDBJ databases">
        <title>Oricola thermophila sp. nov. isolated from a tidal sediments.</title>
        <authorList>
            <person name="Kwon K.K."/>
            <person name="Yang S.-H."/>
            <person name="Park M.-J."/>
        </authorList>
    </citation>
    <scope>NUCLEOTIDE SEQUENCE [LARGE SCALE GENOMIC DNA]</scope>
    <source>
        <strain evidence="4 5">MEBiC13590</strain>
    </source>
</reference>
<evidence type="ECO:0000259" key="3">
    <source>
        <dbReference type="Pfam" id="PF00248"/>
    </source>
</evidence>
<dbReference type="Proteomes" id="UP000509367">
    <property type="component" value="Chromosome"/>
</dbReference>
<evidence type="ECO:0000256" key="2">
    <source>
        <dbReference type="SAM" id="MobiDB-lite"/>
    </source>
</evidence>
<dbReference type="InterPro" id="IPR036812">
    <property type="entry name" value="NAD(P)_OxRdtase_dom_sf"/>
</dbReference>
<name>A0A6N1VIC3_9HYPH</name>
<dbReference type="InterPro" id="IPR023210">
    <property type="entry name" value="NADP_OxRdtase_dom"/>
</dbReference>
<dbReference type="GO" id="GO:0005829">
    <property type="term" value="C:cytosol"/>
    <property type="evidence" value="ECO:0007669"/>
    <property type="project" value="TreeGrafter"/>
</dbReference>
<keyword evidence="1" id="KW-0560">Oxidoreductase</keyword>
<dbReference type="PANTHER" id="PTHR43364">
    <property type="entry name" value="NADH-SPECIFIC METHYLGLYOXAL REDUCTASE-RELATED"/>
    <property type="match status" value="1"/>
</dbReference>
<feature type="compositionally biased region" description="Basic and acidic residues" evidence="2">
    <location>
        <begin position="332"/>
        <end position="341"/>
    </location>
</feature>
<feature type="region of interest" description="Disordered" evidence="2">
    <location>
        <begin position="319"/>
        <end position="341"/>
    </location>
</feature>
<dbReference type="Gene3D" id="3.20.20.100">
    <property type="entry name" value="NADP-dependent oxidoreductase domain"/>
    <property type="match status" value="1"/>
</dbReference>
<dbReference type="GO" id="GO:0016491">
    <property type="term" value="F:oxidoreductase activity"/>
    <property type="evidence" value="ECO:0007669"/>
    <property type="project" value="UniProtKB-KW"/>
</dbReference>
<sequence length="341" mass="37139">MMTLNRRRLGSSEFMVSELCLGTMMFADQTDEATAAAMLDRFLAVGGNFVDTADSYAGTGSEKMLGRLLSARNADIVLATKCGNPLPGVEGSGGLDPEWIGRAARMSLERLGRDSIELFYLHHDDNKTSLDEIVHAVGRLIDDGVIATWGISNFRPWKIVEMVALADRAGIARPVAAQPCYHMLNRIAEADYIPACRHHGIGVVPYSPLARGVLTGKYRNGLPPGSRAARGDRRMMETEFRDETLALAARAAEHADARGREPAHLALRWVLANDAVTSVLIGPKNLEQLDAYIAASQCPYDEEDETVLSGLCMPGTTPVPNYMDPRQPLHGRRVDLGRGGR</sequence>
<gene>
    <name evidence="4" type="ORF">HTY61_11880</name>
</gene>